<dbReference type="Pfam" id="PF04892">
    <property type="entry name" value="VanZ"/>
    <property type="match status" value="1"/>
</dbReference>
<evidence type="ECO:0000256" key="2">
    <source>
        <dbReference type="SAM" id="Phobius"/>
    </source>
</evidence>
<evidence type="ECO:0000259" key="3">
    <source>
        <dbReference type="Pfam" id="PF04892"/>
    </source>
</evidence>
<feature type="domain" description="VanZ-like" evidence="3">
    <location>
        <begin position="55"/>
        <end position="128"/>
    </location>
</feature>
<comment type="caution">
    <text evidence="4">The sequence shown here is derived from an EMBL/GenBank/DDBJ whole genome shotgun (WGS) entry which is preliminary data.</text>
</comment>
<dbReference type="Proteomes" id="UP000287866">
    <property type="component" value="Unassembled WGS sequence"/>
</dbReference>
<evidence type="ECO:0000313" key="4">
    <source>
        <dbReference type="EMBL" id="NHA68795.1"/>
    </source>
</evidence>
<dbReference type="AlphaFoldDB" id="A0A8T6R7I7"/>
<name>A0A8T6R7I7_9MICO</name>
<dbReference type="InterPro" id="IPR006976">
    <property type="entry name" value="VanZ-like"/>
</dbReference>
<feature type="transmembrane region" description="Helical" evidence="2">
    <location>
        <begin position="85"/>
        <end position="105"/>
    </location>
</feature>
<accession>A0A8T6R7I7</accession>
<feature type="transmembrane region" description="Helical" evidence="2">
    <location>
        <begin position="59"/>
        <end position="78"/>
    </location>
</feature>
<gene>
    <name evidence="4" type="ORF">EPD83_012155</name>
</gene>
<evidence type="ECO:0000313" key="5">
    <source>
        <dbReference type="Proteomes" id="UP000287866"/>
    </source>
</evidence>
<dbReference type="RefSeq" id="WP_165566626.1">
    <property type="nucleotide sequence ID" value="NZ_SAYU02000038.1"/>
</dbReference>
<sequence>MSAQRRRRAGVVLAAVAAVVLGLAVLWPDGSLVNRGVVAVYVFFLQRGMPQAVLPEHYAAVLNVLGFVPLGWLGVVLLRRGVLAVTLGLGALSVLVELVQLLPVLQREASLLDVACNTGGALVGALVASRADQQPHGDEGVDERRDVRGDDVG</sequence>
<keyword evidence="2" id="KW-1133">Transmembrane helix</keyword>
<feature type="region of interest" description="Disordered" evidence="1">
    <location>
        <begin position="133"/>
        <end position="153"/>
    </location>
</feature>
<keyword evidence="2" id="KW-0472">Membrane</keyword>
<protein>
    <submittedName>
        <fullName evidence="4">VanZ family protein</fullName>
    </submittedName>
</protein>
<keyword evidence="5" id="KW-1185">Reference proteome</keyword>
<organism evidence="4 5">
    <name type="scientific">Phycicoccus flavus</name>
    <dbReference type="NCBI Taxonomy" id="2502783"/>
    <lineage>
        <taxon>Bacteria</taxon>
        <taxon>Bacillati</taxon>
        <taxon>Actinomycetota</taxon>
        <taxon>Actinomycetes</taxon>
        <taxon>Micrococcales</taxon>
        <taxon>Intrasporangiaceae</taxon>
        <taxon>Phycicoccus</taxon>
    </lineage>
</organism>
<keyword evidence="2" id="KW-0812">Transmembrane</keyword>
<proteinExistence type="predicted"/>
<dbReference type="EMBL" id="SAYU02000038">
    <property type="protein sequence ID" value="NHA68795.1"/>
    <property type="molecule type" value="Genomic_DNA"/>
</dbReference>
<reference evidence="4" key="1">
    <citation type="submission" date="2020-03" db="EMBL/GenBank/DDBJ databases">
        <title>Phycicoccus flavus sp. nov., a novel endophytic actinobacterium isolated from branch of Kandelia candel.</title>
        <authorList>
            <person name="Tuo L."/>
        </authorList>
    </citation>
    <scope>NUCLEOTIDE SEQUENCE</scope>
    <source>
        <strain evidence="4">CMS6Z-2</strain>
    </source>
</reference>
<evidence type="ECO:0000256" key="1">
    <source>
        <dbReference type="SAM" id="MobiDB-lite"/>
    </source>
</evidence>